<dbReference type="EMBL" id="CP038266">
    <property type="protein sequence ID" value="QBR88404.1"/>
    <property type="molecule type" value="Genomic_DNA"/>
</dbReference>
<reference evidence="1 2" key="1">
    <citation type="submission" date="2019-03" db="EMBL/GenBank/DDBJ databases">
        <authorList>
            <person name="Dong K."/>
        </authorList>
    </citation>
    <scope>NUCLEOTIDE SEQUENCE [LARGE SCALE GENOMIC DNA]</scope>
    <source>
        <strain evidence="2">dk512</strain>
    </source>
</reference>
<evidence type="ECO:0000313" key="1">
    <source>
        <dbReference type="EMBL" id="QBR88404.1"/>
    </source>
</evidence>
<keyword evidence="2" id="KW-1185">Reference proteome</keyword>
<organism evidence="1 2">
    <name type="scientific">Microbacterium wangchenii</name>
    <dbReference type="NCBI Taxonomy" id="2541726"/>
    <lineage>
        <taxon>Bacteria</taxon>
        <taxon>Bacillati</taxon>
        <taxon>Actinomycetota</taxon>
        <taxon>Actinomycetes</taxon>
        <taxon>Micrococcales</taxon>
        <taxon>Microbacteriaceae</taxon>
        <taxon>Microbacterium</taxon>
    </lineage>
</organism>
<protein>
    <submittedName>
        <fullName evidence="1">Uncharacterized protein</fullName>
    </submittedName>
</protein>
<dbReference type="SUPFAM" id="SSF55961">
    <property type="entry name" value="Bet v1-like"/>
    <property type="match status" value="1"/>
</dbReference>
<dbReference type="Proteomes" id="UP000295748">
    <property type="component" value="Chromosome"/>
</dbReference>
<dbReference type="InterPro" id="IPR023393">
    <property type="entry name" value="START-like_dom_sf"/>
</dbReference>
<accession>A0ABX5SU81</accession>
<sequence length="119" mass="12946">MRRDFRAGGGEDAHSDFRSMDSAPEALEYRSHYLDIVPGSRIVFTYESIIDDVVRWASLVTVLLADAAAATLLTWTEQVAFLVRTGDGSADLPHLRGGIALRLNGLSAVLGEEATRLRG</sequence>
<name>A0ABX5SU81_9MICO</name>
<dbReference type="Gene3D" id="3.30.530.20">
    <property type="match status" value="1"/>
</dbReference>
<gene>
    <name evidence="1" type="ORF">E4K62_06705</name>
</gene>
<evidence type="ECO:0000313" key="2">
    <source>
        <dbReference type="Proteomes" id="UP000295748"/>
    </source>
</evidence>
<proteinExistence type="predicted"/>